<dbReference type="Pfam" id="PF22803">
    <property type="entry name" value="GBD_Y3"/>
    <property type="match status" value="1"/>
</dbReference>
<dbReference type="Proteomes" id="UP001219525">
    <property type="component" value="Unassembled WGS sequence"/>
</dbReference>
<dbReference type="AlphaFoldDB" id="A0AAD6VS53"/>
<evidence type="ECO:0000259" key="1">
    <source>
        <dbReference type="Pfam" id="PF22803"/>
    </source>
</evidence>
<keyword evidence="3" id="KW-1185">Reference proteome</keyword>
<reference evidence="2" key="1">
    <citation type="submission" date="2023-03" db="EMBL/GenBank/DDBJ databases">
        <title>Massive genome expansion in bonnet fungi (Mycena s.s.) driven by repeated elements and novel gene families across ecological guilds.</title>
        <authorList>
            <consortium name="Lawrence Berkeley National Laboratory"/>
            <person name="Harder C.B."/>
            <person name="Miyauchi S."/>
            <person name="Viragh M."/>
            <person name="Kuo A."/>
            <person name="Thoen E."/>
            <person name="Andreopoulos B."/>
            <person name="Lu D."/>
            <person name="Skrede I."/>
            <person name="Drula E."/>
            <person name="Henrissat B."/>
            <person name="Morin E."/>
            <person name="Kohler A."/>
            <person name="Barry K."/>
            <person name="LaButti K."/>
            <person name="Morin E."/>
            <person name="Salamov A."/>
            <person name="Lipzen A."/>
            <person name="Mereny Z."/>
            <person name="Hegedus B."/>
            <person name="Baldrian P."/>
            <person name="Stursova M."/>
            <person name="Weitz H."/>
            <person name="Taylor A."/>
            <person name="Grigoriev I.V."/>
            <person name="Nagy L.G."/>
            <person name="Martin F."/>
            <person name="Kauserud H."/>
        </authorList>
    </citation>
    <scope>NUCLEOTIDE SEQUENCE</scope>
    <source>
        <strain evidence="2">9144</strain>
    </source>
</reference>
<name>A0AAD6VS53_9AGAR</name>
<proteinExistence type="predicted"/>
<sequence>MFIPAFCNSIGNSTIAPNDTISRCFNNPAVGFSQCTFTVANRVTTAGVPFIPNCNAALVALTYTQGGSGMFSSLTNDHRLQVLDGPERRLWGVYRLRFDLAALAKLRDTLPDMPDSLPNPPIPANQRAYYSPEPEPTIPVHTKYYHDPVKSALLVVGQLDAARQPVWSSLQKQFPVAGGEHAARR</sequence>
<organism evidence="2 3">
    <name type="scientific">Mycena pura</name>
    <dbReference type="NCBI Taxonomy" id="153505"/>
    <lineage>
        <taxon>Eukaryota</taxon>
        <taxon>Fungi</taxon>
        <taxon>Dikarya</taxon>
        <taxon>Basidiomycota</taxon>
        <taxon>Agaricomycotina</taxon>
        <taxon>Agaricomycetes</taxon>
        <taxon>Agaricomycetidae</taxon>
        <taxon>Agaricales</taxon>
        <taxon>Marasmiineae</taxon>
        <taxon>Mycenaceae</taxon>
        <taxon>Mycena</taxon>
    </lineage>
</organism>
<comment type="caution">
    <text evidence="2">The sequence shown here is derived from an EMBL/GenBank/DDBJ whole genome shotgun (WGS) entry which is preliminary data.</text>
</comment>
<gene>
    <name evidence="2" type="ORF">GGX14DRAFT_388458</name>
</gene>
<accession>A0AAD6VS53</accession>
<dbReference type="InterPro" id="IPR054443">
    <property type="entry name" value="Y3-like_dom"/>
</dbReference>
<protein>
    <recommendedName>
        <fullName evidence="1">Glycan binding protein Y3-like domain-containing protein</fullName>
    </recommendedName>
</protein>
<evidence type="ECO:0000313" key="2">
    <source>
        <dbReference type="EMBL" id="KAJ7221268.1"/>
    </source>
</evidence>
<dbReference type="EMBL" id="JARJCW010000008">
    <property type="protein sequence ID" value="KAJ7221268.1"/>
    <property type="molecule type" value="Genomic_DNA"/>
</dbReference>
<evidence type="ECO:0000313" key="3">
    <source>
        <dbReference type="Proteomes" id="UP001219525"/>
    </source>
</evidence>
<feature type="domain" description="Glycan binding protein Y3-like" evidence="1">
    <location>
        <begin position="2"/>
        <end position="72"/>
    </location>
</feature>